<feature type="non-terminal residue" evidence="1">
    <location>
        <position position="110"/>
    </location>
</feature>
<protein>
    <submittedName>
        <fullName evidence="1">Uncharacterized protein</fullName>
    </submittedName>
</protein>
<dbReference type="Proteomes" id="UP000326759">
    <property type="component" value="Unassembled WGS sequence"/>
</dbReference>
<dbReference type="AlphaFoldDB" id="A0A5N5SYN9"/>
<keyword evidence="2" id="KW-1185">Reference proteome</keyword>
<evidence type="ECO:0000313" key="2">
    <source>
        <dbReference type="Proteomes" id="UP000326759"/>
    </source>
</evidence>
<comment type="caution">
    <text evidence="1">The sequence shown here is derived from an EMBL/GenBank/DDBJ whole genome shotgun (WGS) entry which is preliminary data.</text>
</comment>
<reference evidence="1 2" key="1">
    <citation type="journal article" date="2019" name="PLoS Biol.">
        <title>Sex chromosomes control vertical transmission of feminizing Wolbachia symbionts in an isopod.</title>
        <authorList>
            <person name="Becking T."/>
            <person name="Chebbi M.A."/>
            <person name="Giraud I."/>
            <person name="Moumen B."/>
            <person name="Laverre T."/>
            <person name="Caubet Y."/>
            <person name="Peccoud J."/>
            <person name="Gilbert C."/>
            <person name="Cordaux R."/>
        </authorList>
    </citation>
    <scope>NUCLEOTIDE SEQUENCE [LARGE SCALE GENOMIC DNA]</scope>
    <source>
        <strain evidence="1">ANa2</strain>
        <tissue evidence="1">Whole body excluding digestive tract and cuticle</tissue>
    </source>
</reference>
<gene>
    <name evidence="1" type="ORF">Anas_00828</name>
</gene>
<dbReference type="OrthoDB" id="10382047at2759"/>
<accession>A0A5N5SYN9</accession>
<dbReference type="EMBL" id="SEYY01018469">
    <property type="protein sequence ID" value="KAB7499321.1"/>
    <property type="molecule type" value="Genomic_DNA"/>
</dbReference>
<proteinExistence type="predicted"/>
<evidence type="ECO:0000313" key="1">
    <source>
        <dbReference type="EMBL" id="KAB7499321.1"/>
    </source>
</evidence>
<sequence length="110" mass="12671">MSHKDFIEAFIKDMKSGNLNQKHSRKSKELQTCILESDICDYQKLKSSFIDILKSDTYKCYCSVIILAEGNVHMQNILCELLNQIISSVINIFKKSSSHYNENTFNLTAK</sequence>
<organism evidence="1 2">
    <name type="scientific">Armadillidium nasatum</name>
    <dbReference type="NCBI Taxonomy" id="96803"/>
    <lineage>
        <taxon>Eukaryota</taxon>
        <taxon>Metazoa</taxon>
        <taxon>Ecdysozoa</taxon>
        <taxon>Arthropoda</taxon>
        <taxon>Crustacea</taxon>
        <taxon>Multicrustacea</taxon>
        <taxon>Malacostraca</taxon>
        <taxon>Eumalacostraca</taxon>
        <taxon>Peracarida</taxon>
        <taxon>Isopoda</taxon>
        <taxon>Oniscidea</taxon>
        <taxon>Crinocheta</taxon>
        <taxon>Armadillidiidae</taxon>
        <taxon>Armadillidium</taxon>
    </lineage>
</organism>
<name>A0A5N5SYN9_9CRUS</name>